<reference evidence="3" key="1">
    <citation type="submission" date="2017-04" db="EMBL/GenBank/DDBJ databases">
        <title>Plasmodium gonderi genome.</title>
        <authorList>
            <person name="Arisue N."/>
            <person name="Honma H."/>
            <person name="Kawai S."/>
            <person name="Tougan T."/>
            <person name="Tanabe K."/>
            <person name="Horii T."/>
        </authorList>
    </citation>
    <scope>NUCLEOTIDE SEQUENCE [LARGE SCALE GENOMIC DNA]</scope>
    <source>
        <strain evidence="3">ATCC 30045</strain>
    </source>
</reference>
<evidence type="ECO:0008006" key="4">
    <source>
        <dbReference type="Google" id="ProtNLM"/>
    </source>
</evidence>
<gene>
    <name evidence="2" type="ORF">PGO_004250</name>
</gene>
<protein>
    <recommendedName>
        <fullName evidence="4">Variable surface protein</fullName>
    </recommendedName>
</protein>
<evidence type="ECO:0000256" key="1">
    <source>
        <dbReference type="SAM" id="Phobius"/>
    </source>
</evidence>
<name>A0A1Y1JQE2_PLAGO</name>
<dbReference type="Proteomes" id="UP000195521">
    <property type="component" value="Unassembled WGS sequence"/>
</dbReference>
<feature type="transmembrane region" description="Helical" evidence="1">
    <location>
        <begin position="142"/>
        <end position="160"/>
    </location>
</feature>
<organism evidence="2 3">
    <name type="scientific">Plasmodium gonderi</name>
    <dbReference type="NCBI Taxonomy" id="77519"/>
    <lineage>
        <taxon>Eukaryota</taxon>
        <taxon>Sar</taxon>
        <taxon>Alveolata</taxon>
        <taxon>Apicomplexa</taxon>
        <taxon>Aconoidasida</taxon>
        <taxon>Haemosporida</taxon>
        <taxon>Plasmodiidae</taxon>
        <taxon>Plasmodium</taxon>
        <taxon>Plasmodium (Plasmodium)</taxon>
    </lineage>
</organism>
<proteinExistence type="predicted"/>
<feature type="transmembrane region" description="Helical" evidence="1">
    <location>
        <begin position="113"/>
        <end position="130"/>
    </location>
</feature>
<evidence type="ECO:0000313" key="3">
    <source>
        <dbReference type="Proteomes" id="UP000195521"/>
    </source>
</evidence>
<keyword evidence="1" id="KW-0472">Membrane</keyword>
<keyword evidence="1" id="KW-0812">Transmembrane</keyword>
<evidence type="ECO:0000313" key="2">
    <source>
        <dbReference type="EMBL" id="GAW84659.1"/>
    </source>
</evidence>
<keyword evidence="3" id="KW-1185">Reference proteome</keyword>
<dbReference type="GeneID" id="39745467"/>
<keyword evidence="1" id="KW-1133">Transmembrane helix</keyword>
<accession>A0A1Y1JQE2</accession>
<comment type="caution">
    <text evidence="2">The sequence shown here is derived from an EMBL/GenBank/DDBJ whole genome shotgun (WGS) entry which is preliminary data.</text>
</comment>
<dbReference type="RefSeq" id="XP_028547248.1">
    <property type="nucleotide sequence ID" value="XM_028691447.1"/>
</dbReference>
<dbReference type="AlphaFoldDB" id="A0A1Y1JQE2"/>
<dbReference type="EMBL" id="BDQF01000572">
    <property type="protein sequence ID" value="GAW84659.1"/>
    <property type="molecule type" value="Genomic_DNA"/>
</dbReference>
<dbReference type="OrthoDB" id="383282at2759"/>
<sequence length="204" mass="24528">MYHYNNYDGSINRAIDGTQKLNKSLNSRTSRYLSTYDEMHYSKYYYPDYGYKKEKNFKKFINNVTHKNQNILKKIDASYEKELFHRFSEINNAARERRSMGEKKYYFKKYKNLIAILSVPWALYLSGVYLLVKSSLFYENMYIFSIVLCLSSLLALIYIFTKVFKYRMMREGRFKPKVSDYINVLKKSCNECHSDYGTLNYDML</sequence>